<protein>
    <submittedName>
        <fullName evidence="1">Uncharacterized protein</fullName>
    </submittedName>
</protein>
<evidence type="ECO:0000313" key="1">
    <source>
        <dbReference type="EMBL" id="MBW4548717.1"/>
    </source>
</evidence>
<reference evidence="1" key="2">
    <citation type="journal article" date="2022" name="Microbiol. Resour. Announc.">
        <title>Metagenome Sequencing to Explore Phylogenomics of Terrestrial Cyanobacteria.</title>
        <authorList>
            <person name="Ward R.D."/>
            <person name="Stajich J.E."/>
            <person name="Johansen J.R."/>
            <person name="Huntemann M."/>
            <person name="Clum A."/>
            <person name="Foster B."/>
            <person name="Foster B."/>
            <person name="Roux S."/>
            <person name="Palaniappan K."/>
            <person name="Varghese N."/>
            <person name="Mukherjee S."/>
            <person name="Reddy T.B.K."/>
            <person name="Daum C."/>
            <person name="Copeland A."/>
            <person name="Chen I.A."/>
            <person name="Ivanova N.N."/>
            <person name="Kyrpides N.C."/>
            <person name="Shapiro N."/>
            <person name="Eloe-Fadrosh E.A."/>
            <person name="Pietrasiak N."/>
        </authorList>
    </citation>
    <scope>NUCLEOTIDE SEQUENCE</scope>
    <source>
        <strain evidence="1">CPER-KK1</strain>
    </source>
</reference>
<dbReference type="EMBL" id="JAHHIF010000069">
    <property type="protein sequence ID" value="MBW4548717.1"/>
    <property type="molecule type" value="Genomic_DNA"/>
</dbReference>
<name>A0A951PTK5_9CYAN</name>
<reference evidence="1" key="1">
    <citation type="submission" date="2021-05" db="EMBL/GenBank/DDBJ databases">
        <authorList>
            <person name="Pietrasiak N."/>
            <person name="Ward R."/>
            <person name="Stajich J.E."/>
            <person name="Kurbessoian T."/>
        </authorList>
    </citation>
    <scope>NUCLEOTIDE SEQUENCE</scope>
    <source>
        <strain evidence="1">CPER-KK1</strain>
    </source>
</reference>
<proteinExistence type="predicted"/>
<dbReference type="Proteomes" id="UP000753908">
    <property type="component" value="Unassembled WGS sequence"/>
</dbReference>
<evidence type="ECO:0000313" key="2">
    <source>
        <dbReference type="Proteomes" id="UP000753908"/>
    </source>
</evidence>
<sequence length="47" mass="5430">MYLHSLLYVLQSLMPGREDVAQLNKEEIIGTEERNTLQGSGNKRFHI</sequence>
<accession>A0A951PTK5</accession>
<gene>
    <name evidence="1" type="ORF">KME25_30575</name>
</gene>
<comment type="caution">
    <text evidence="1">The sequence shown here is derived from an EMBL/GenBank/DDBJ whole genome shotgun (WGS) entry which is preliminary data.</text>
</comment>
<organism evidence="1 2">
    <name type="scientific">Symplocastrum torsivum CPER-KK1</name>
    <dbReference type="NCBI Taxonomy" id="450513"/>
    <lineage>
        <taxon>Bacteria</taxon>
        <taxon>Bacillati</taxon>
        <taxon>Cyanobacteriota</taxon>
        <taxon>Cyanophyceae</taxon>
        <taxon>Oscillatoriophycideae</taxon>
        <taxon>Oscillatoriales</taxon>
        <taxon>Microcoleaceae</taxon>
        <taxon>Symplocastrum</taxon>
    </lineage>
</organism>
<dbReference type="AlphaFoldDB" id="A0A951PTK5"/>